<evidence type="ECO:0000256" key="1">
    <source>
        <dbReference type="ARBA" id="ARBA00005953"/>
    </source>
</evidence>
<dbReference type="EMBL" id="FWXJ01000001">
    <property type="protein sequence ID" value="SMC30673.1"/>
    <property type="molecule type" value="Genomic_DNA"/>
</dbReference>
<gene>
    <name evidence="4" type="ORF">SAMN06296008_101243</name>
</gene>
<comment type="similarity">
    <text evidence="1">Belongs to the 4-hydroxybenzoyl-CoA thioesterase family.</text>
</comment>
<dbReference type="RefSeq" id="WP_234986838.1">
    <property type="nucleotide sequence ID" value="NZ_FWXJ01000001.1"/>
</dbReference>
<dbReference type="Gene3D" id="3.10.129.10">
    <property type="entry name" value="Hotdog Thioesterase"/>
    <property type="match status" value="1"/>
</dbReference>
<evidence type="ECO:0000256" key="2">
    <source>
        <dbReference type="ARBA" id="ARBA00022801"/>
    </source>
</evidence>
<dbReference type="InterPro" id="IPR006684">
    <property type="entry name" value="YbgC/YbaW"/>
</dbReference>
<dbReference type="PANTHER" id="PTHR31793:SF27">
    <property type="entry name" value="NOVEL THIOESTERASE SUPERFAMILY DOMAIN AND SAPOSIN A-TYPE DOMAIN CONTAINING PROTEIN (0610012H03RIK)"/>
    <property type="match status" value="1"/>
</dbReference>
<proteinExistence type="inferred from homology"/>
<protein>
    <submittedName>
        <fullName evidence="4">Acyl-CoA thioester hydrolase</fullName>
    </submittedName>
</protein>
<dbReference type="InterPro" id="IPR029069">
    <property type="entry name" value="HotDog_dom_sf"/>
</dbReference>
<evidence type="ECO:0000259" key="3">
    <source>
        <dbReference type="Pfam" id="PF03061"/>
    </source>
</evidence>
<dbReference type="Pfam" id="PF03061">
    <property type="entry name" value="4HBT"/>
    <property type="match status" value="1"/>
</dbReference>
<dbReference type="STRING" id="1938817.SAMN06296008_101243"/>
<evidence type="ECO:0000313" key="5">
    <source>
        <dbReference type="Proteomes" id="UP000192708"/>
    </source>
</evidence>
<reference evidence="4 5" key="1">
    <citation type="submission" date="2017-04" db="EMBL/GenBank/DDBJ databases">
        <authorList>
            <person name="Afonso C.L."/>
            <person name="Miller P.J."/>
            <person name="Scott M.A."/>
            <person name="Spackman E."/>
            <person name="Goraichik I."/>
            <person name="Dimitrov K.M."/>
            <person name="Suarez D.L."/>
            <person name="Swayne D.E."/>
        </authorList>
    </citation>
    <scope>NUCLEOTIDE SEQUENCE [LARGE SCALE GENOMIC DNA]</scope>
    <source>
        <strain evidence="4 5">VK13</strain>
    </source>
</reference>
<feature type="domain" description="Thioesterase" evidence="3">
    <location>
        <begin position="30"/>
        <end position="112"/>
    </location>
</feature>
<dbReference type="InterPro" id="IPR050563">
    <property type="entry name" value="4-hydroxybenzoyl-CoA_TE"/>
</dbReference>
<dbReference type="PIRSF" id="PIRSF003230">
    <property type="entry name" value="YbgC"/>
    <property type="match status" value="1"/>
</dbReference>
<dbReference type="CDD" id="cd00586">
    <property type="entry name" value="4HBT"/>
    <property type="match status" value="1"/>
</dbReference>
<dbReference type="Proteomes" id="UP000192708">
    <property type="component" value="Unassembled WGS sequence"/>
</dbReference>
<organism evidence="4 5">
    <name type="scientific">Polynucleobacter kasalickyi</name>
    <dbReference type="NCBI Taxonomy" id="1938817"/>
    <lineage>
        <taxon>Bacteria</taxon>
        <taxon>Pseudomonadati</taxon>
        <taxon>Pseudomonadota</taxon>
        <taxon>Betaproteobacteria</taxon>
        <taxon>Burkholderiales</taxon>
        <taxon>Burkholderiaceae</taxon>
        <taxon>Polynucleobacter</taxon>
    </lineage>
</organism>
<dbReference type="InterPro" id="IPR006683">
    <property type="entry name" value="Thioestr_dom"/>
</dbReference>
<dbReference type="PANTHER" id="PTHR31793">
    <property type="entry name" value="4-HYDROXYBENZOYL-COA THIOESTERASE FAMILY MEMBER"/>
    <property type="match status" value="1"/>
</dbReference>
<dbReference type="GO" id="GO:0047617">
    <property type="term" value="F:fatty acyl-CoA hydrolase activity"/>
    <property type="evidence" value="ECO:0007669"/>
    <property type="project" value="TreeGrafter"/>
</dbReference>
<evidence type="ECO:0000313" key="4">
    <source>
        <dbReference type="EMBL" id="SMC30673.1"/>
    </source>
</evidence>
<keyword evidence="2 4" id="KW-0378">Hydrolase</keyword>
<dbReference type="SUPFAM" id="SSF54637">
    <property type="entry name" value="Thioesterase/thiol ester dehydrase-isomerase"/>
    <property type="match status" value="1"/>
</dbReference>
<keyword evidence="5" id="KW-1185">Reference proteome</keyword>
<accession>A0A1W1Y3C7</accession>
<dbReference type="AlphaFoldDB" id="A0A1W1Y3C7"/>
<name>A0A1W1Y3C7_9BURK</name>
<sequence length="145" mass="16778">MSANSKMAKADFTFTFPLRVRWSEIDQQAIVFNSHYLTYCDIGFTEFWRILPLPSFLEMSDLGNEFFVKKANLEYHQSAKFDDLLDICVRCSRLGNSSMQITTEIYHGDELLVNAELTYVYANTATKKSTSIPAEWREVLLPTLR</sequence>
<dbReference type="NCBIfam" id="TIGR00051">
    <property type="entry name" value="YbgC/FadM family acyl-CoA thioesterase"/>
    <property type="match status" value="1"/>
</dbReference>